<proteinExistence type="predicted"/>
<dbReference type="AlphaFoldDB" id="A0A9P5TFP8"/>
<organism evidence="1 2">
    <name type="scientific">Gymnopilus junonius</name>
    <name type="common">Spectacular rustgill mushroom</name>
    <name type="synonym">Gymnopilus spectabilis subsp. junonius</name>
    <dbReference type="NCBI Taxonomy" id="109634"/>
    <lineage>
        <taxon>Eukaryota</taxon>
        <taxon>Fungi</taxon>
        <taxon>Dikarya</taxon>
        <taxon>Basidiomycota</taxon>
        <taxon>Agaricomycotina</taxon>
        <taxon>Agaricomycetes</taxon>
        <taxon>Agaricomycetidae</taxon>
        <taxon>Agaricales</taxon>
        <taxon>Agaricineae</taxon>
        <taxon>Hymenogastraceae</taxon>
        <taxon>Gymnopilus</taxon>
    </lineage>
</organism>
<gene>
    <name evidence="1" type="ORF">CPB84DRAFT_1806585</name>
</gene>
<keyword evidence="2" id="KW-1185">Reference proteome</keyword>
<feature type="non-terminal residue" evidence="1">
    <location>
        <position position="83"/>
    </location>
</feature>
<dbReference type="EMBL" id="JADNYJ010000557">
    <property type="protein sequence ID" value="KAF8868747.1"/>
    <property type="molecule type" value="Genomic_DNA"/>
</dbReference>
<evidence type="ECO:0000313" key="1">
    <source>
        <dbReference type="EMBL" id="KAF8868747.1"/>
    </source>
</evidence>
<comment type="caution">
    <text evidence="1">The sequence shown here is derived from an EMBL/GenBank/DDBJ whole genome shotgun (WGS) entry which is preliminary data.</text>
</comment>
<evidence type="ECO:0000313" key="2">
    <source>
        <dbReference type="Proteomes" id="UP000724874"/>
    </source>
</evidence>
<protein>
    <submittedName>
        <fullName evidence="1">Uncharacterized protein</fullName>
    </submittedName>
</protein>
<sequence length="83" mass="9203">MKGLYYIIESLVLTTSTASLAPLCDRRNLALAVILLLRNGIPTKKYTAFRLLFAESSPHEPGRECQWAHCQGTRIATPQASDL</sequence>
<dbReference type="Proteomes" id="UP000724874">
    <property type="component" value="Unassembled WGS sequence"/>
</dbReference>
<accession>A0A9P5TFP8</accession>
<name>A0A9P5TFP8_GYMJU</name>
<reference evidence="1" key="1">
    <citation type="submission" date="2020-11" db="EMBL/GenBank/DDBJ databases">
        <authorList>
            <consortium name="DOE Joint Genome Institute"/>
            <person name="Ahrendt S."/>
            <person name="Riley R."/>
            <person name="Andreopoulos W."/>
            <person name="LaButti K."/>
            <person name="Pangilinan J."/>
            <person name="Ruiz-duenas F.J."/>
            <person name="Barrasa J.M."/>
            <person name="Sanchez-Garcia M."/>
            <person name="Camarero S."/>
            <person name="Miyauchi S."/>
            <person name="Serrano A."/>
            <person name="Linde D."/>
            <person name="Babiker R."/>
            <person name="Drula E."/>
            <person name="Ayuso-Fernandez I."/>
            <person name="Pacheco R."/>
            <person name="Padilla G."/>
            <person name="Ferreira P."/>
            <person name="Barriuso J."/>
            <person name="Kellner H."/>
            <person name="Castanera R."/>
            <person name="Alfaro M."/>
            <person name="Ramirez L."/>
            <person name="Pisabarro A.G."/>
            <person name="Kuo A."/>
            <person name="Tritt A."/>
            <person name="Lipzen A."/>
            <person name="He G."/>
            <person name="Yan M."/>
            <person name="Ng V."/>
            <person name="Cullen D."/>
            <person name="Martin F."/>
            <person name="Rosso M.-N."/>
            <person name="Henrissat B."/>
            <person name="Hibbett D."/>
            <person name="Martinez A.T."/>
            <person name="Grigoriev I.V."/>
        </authorList>
    </citation>
    <scope>NUCLEOTIDE SEQUENCE</scope>
    <source>
        <strain evidence="1">AH 44721</strain>
    </source>
</reference>